<organism evidence="2">
    <name type="scientific">bioreactor metagenome</name>
    <dbReference type="NCBI Taxonomy" id="1076179"/>
    <lineage>
        <taxon>unclassified sequences</taxon>
        <taxon>metagenomes</taxon>
        <taxon>ecological metagenomes</taxon>
    </lineage>
</organism>
<proteinExistence type="predicted"/>
<comment type="caution">
    <text evidence="2">The sequence shown here is derived from an EMBL/GenBank/DDBJ whole genome shotgun (WGS) entry which is preliminary data.</text>
</comment>
<evidence type="ECO:0000313" key="2">
    <source>
        <dbReference type="EMBL" id="MPN15797.1"/>
    </source>
</evidence>
<dbReference type="InterPro" id="IPR017896">
    <property type="entry name" value="4Fe4S_Fe-S-bd"/>
</dbReference>
<name>A0A645FMZ7_9ZZZZ</name>
<dbReference type="Gene3D" id="3.40.50.360">
    <property type="match status" value="1"/>
</dbReference>
<sequence>MIFYFSGTGNSAYIAQSLARENSLSLISIAEEMKNKDNGYSYRLEEGEPAGFVFPVYAWGPPRIVTDFASKITFESKGKPYIFAVCTCGDEAGNTMDILKKALAKAGLTLASGYSVVMPNNYIIGFDTDPPEVEKKKQTDARSSVDNISEAISLQREGFKIKKGKFSFLKSGIVYGLFNRYALNGKKFYVTGACTECGLCERICPTGNIRMDPKPIWGNSCTQCLACIHRCPARAIEYGKSTVKKGRYVNHEGIFDKTFE</sequence>
<dbReference type="SUPFAM" id="SSF54862">
    <property type="entry name" value="4Fe-4S ferredoxins"/>
    <property type="match status" value="1"/>
</dbReference>
<dbReference type="Pfam" id="PF13187">
    <property type="entry name" value="Fer4_9"/>
    <property type="match status" value="1"/>
</dbReference>
<dbReference type="InterPro" id="IPR047964">
    <property type="entry name" value="EFR1-like"/>
</dbReference>
<feature type="domain" description="4Fe-4S ferredoxin-type" evidence="1">
    <location>
        <begin position="185"/>
        <end position="214"/>
    </location>
</feature>
<reference evidence="2" key="1">
    <citation type="submission" date="2019-08" db="EMBL/GenBank/DDBJ databases">
        <authorList>
            <person name="Kucharzyk K."/>
            <person name="Murdoch R.W."/>
            <person name="Higgins S."/>
            <person name="Loffler F."/>
        </authorList>
    </citation>
    <scope>NUCLEOTIDE SEQUENCE</scope>
</reference>
<dbReference type="Gene3D" id="3.30.70.20">
    <property type="match status" value="1"/>
</dbReference>
<dbReference type="InterPro" id="IPR017900">
    <property type="entry name" value="4Fe4S_Fe_S_CS"/>
</dbReference>
<dbReference type="AlphaFoldDB" id="A0A645FMZ7"/>
<gene>
    <name evidence="2" type="ORF">SDC9_163133</name>
</gene>
<protein>
    <recommendedName>
        <fullName evidence="1">4Fe-4S ferredoxin-type domain-containing protein</fullName>
    </recommendedName>
</protein>
<feature type="domain" description="4Fe-4S ferredoxin-type" evidence="1">
    <location>
        <begin position="219"/>
        <end position="241"/>
    </location>
</feature>
<dbReference type="InterPro" id="IPR029039">
    <property type="entry name" value="Flavoprotein-like_sf"/>
</dbReference>
<dbReference type="PROSITE" id="PS51379">
    <property type="entry name" value="4FE4S_FER_2"/>
    <property type="match status" value="2"/>
</dbReference>
<dbReference type="PROSITE" id="PS00198">
    <property type="entry name" value="4FE4S_FER_1"/>
    <property type="match status" value="2"/>
</dbReference>
<dbReference type="NCBIfam" id="NF038196">
    <property type="entry name" value="ferrodoxin_EFR1"/>
    <property type="match status" value="1"/>
</dbReference>
<dbReference type="SUPFAM" id="SSF52218">
    <property type="entry name" value="Flavoproteins"/>
    <property type="match status" value="1"/>
</dbReference>
<dbReference type="EMBL" id="VSSQ01062652">
    <property type="protein sequence ID" value="MPN15797.1"/>
    <property type="molecule type" value="Genomic_DNA"/>
</dbReference>
<evidence type="ECO:0000259" key="1">
    <source>
        <dbReference type="PROSITE" id="PS51379"/>
    </source>
</evidence>
<accession>A0A645FMZ7</accession>